<sequence length="81" mass="9727">MKKIEGSDKSNIQRVGRNLSKSKRISQFRKNMIWRKNLWRNQIGLKSIKIKLMQNMTQNIVSSNISAMRSKDEHLNQRWNR</sequence>
<protein>
    <submittedName>
        <fullName evidence="2">Uncharacterized protein</fullName>
    </submittedName>
</protein>
<proteinExistence type="predicted"/>
<reference evidence="2" key="1">
    <citation type="submission" date="2019-06" db="EMBL/GenBank/DDBJ databases">
        <authorList>
            <person name="Zheng W."/>
        </authorList>
    </citation>
    <scope>NUCLEOTIDE SEQUENCE</scope>
    <source>
        <strain evidence="2">QDHG01</strain>
    </source>
</reference>
<evidence type="ECO:0000313" key="3">
    <source>
        <dbReference type="Proteomes" id="UP000785679"/>
    </source>
</evidence>
<organism evidence="2 3">
    <name type="scientific">Halteria grandinella</name>
    <dbReference type="NCBI Taxonomy" id="5974"/>
    <lineage>
        <taxon>Eukaryota</taxon>
        <taxon>Sar</taxon>
        <taxon>Alveolata</taxon>
        <taxon>Ciliophora</taxon>
        <taxon>Intramacronucleata</taxon>
        <taxon>Spirotrichea</taxon>
        <taxon>Stichotrichia</taxon>
        <taxon>Sporadotrichida</taxon>
        <taxon>Halteriidae</taxon>
        <taxon>Halteria</taxon>
    </lineage>
</organism>
<feature type="region of interest" description="Disordered" evidence="1">
    <location>
        <begin position="1"/>
        <end position="21"/>
    </location>
</feature>
<dbReference type="Proteomes" id="UP000785679">
    <property type="component" value="Unassembled WGS sequence"/>
</dbReference>
<gene>
    <name evidence="2" type="ORF">FGO68_gene12744</name>
</gene>
<dbReference type="AlphaFoldDB" id="A0A8J8T275"/>
<comment type="caution">
    <text evidence="2">The sequence shown here is derived from an EMBL/GenBank/DDBJ whole genome shotgun (WGS) entry which is preliminary data.</text>
</comment>
<accession>A0A8J8T275</accession>
<name>A0A8J8T275_HALGN</name>
<evidence type="ECO:0000313" key="2">
    <source>
        <dbReference type="EMBL" id="TNV79130.1"/>
    </source>
</evidence>
<dbReference type="EMBL" id="RRYP01009339">
    <property type="protein sequence ID" value="TNV79130.1"/>
    <property type="molecule type" value="Genomic_DNA"/>
</dbReference>
<evidence type="ECO:0000256" key="1">
    <source>
        <dbReference type="SAM" id="MobiDB-lite"/>
    </source>
</evidence>
<keyword evidence="3" id="KW-1185">Reference proteome</keyword>